<evidence type="ECO:0000313" key="1">
    <source>
        <dbReference type="EMBL" id="KAK9320606.1"/>
    </source>
</evidence>
<comment type="caution">
    <text evidence="1">The sequence shown here is derived from an EMBL/GenBank/DDBJ whole genome shotgun (WGS) entry which is preliminary data.</text>
</comment>
<gene>
    <name evidence="1" type="ORF">V1517DRAFT_354353</name>
</gene>
<sequence>MYPRKKSQPSGLVSTFRKYITLPATFSGMHIEPQRLAKVAVNVVPTRWQSIAVFFFVSLNIIFLFVDMWTVPNNTTYYTDAIMGARNIGDRASYLGLALFPILFLFGGRNNFLMFFTGWSFETFNVFHRWIGRMMFVNFAVHGWTYTYYYLNIGEYKGESNFAYYKEEILNEKENYLGIVALVLIGVILIQACYVLRHHWYEIFLVGHIATVICYVATAWHHVKPHDCIEYFYACVAIWGFDRLVRVCRILLAGPYSEAKITVHGDAVYVAVKPAVHFHPKPGQYAFLYVLRHNFWESHPFSIVETRDKHYIFVAKAHSGLTKKVHNSVSKQNGNDTVRVWIEGPYGESYPIARYETVLLVAGGIGITAIMSYALDLKRRNTQQHVKLYWMVREQVSLAWVKDQLQELTEGGCLIDIHIYITGELEEVNEKAPSESETTSISDLSEKGPAVLSQLRMKYNQRPDMRSVIAETVRNAEGSVAVVSCGPGSLADICRKAAVENVDKGAGRVDYFEDAFSWA</sequence>
<reference evidence="2" key="1">
    <citation type="journal article" date="2024" name="Front. Bioeng. Biotechnol.">
        <title>Genome-scale model development and genomic sequencing of the oleaginous clade Lipomyces.</title>
        <authorList>
            <person name="Czajka J.J."/>
            <person name="Han Y."/>
            <person name="Kim J."/>
            <person name="Mondo S.J."/>
            <person name="Hofstad B.A."/>
            <person name="Robles A."/>
            <person name="Haridas S."/>
            <person name="Riley R."/>
            <person name="LaButti K."/>
            <person name="Pangilinan J."/>
            <person name="Andreopoulos W."/>
            <person name="Lipzen A."/>
            <person name="Yan J."/>
            <person name="Wang M."/>
            <person name="Ng V."/>
            <person name="Grigoriev I.V."/>
            <person name="Spatafora J.W."/>
            <person name="Magnuson J.K."/>
            <person name="Baker S.E."/>
            <person name="Pomraning K.R."/>
        </authorList>
    </citation>
    <scope>NUCLEOTIDE SEQUENCE [LARGE SCALE GENOMIC DNA]</scope>
    <source>
        <strain evidence="2">CBS 10300</strain>
    </source>
</reference>
<organism evidence="1 2">
    <name type="scientific">Lipomyces orientalis</name>
    <dbReference type="NCBI Taxonomy" id="1233043"/>
    <lineage>
        <taxon>Eukaryota</taxon>
        <taxon>Fungi</taxon>
        <taxon>Dikarya</taxon>
        <taxon>Ascomycota</taxon>
        <taxon>Saccharomycotina</taxon>
        <taxon>Lipomycetes</taxon>
        <taxon>Lipomycetales</taxon>
        <taxon>Lipomycetaceae</taxon>
        <taxon>Lipomyces</taxon>
    </lineage>
</organism>
<evidence type="ECO:0000313" key="2">
    <source>
        <dbReference type="Proteomes" id="UP001489719"/>
    </source>
</evidence>
<name>A0ACC3TI89_9ASCO</name>
<keyword evidence="2" id="KW-1185">Reference proteome</keyword>
<dbReference type="EMBL" id="MU970122">
    <property type="protein sequence ID" value="KAK9320606.1"/>
    <property type="molecule type" value="Genomic_DNA"/>
</dbReference>
<dbReference type="Proteomes" id="UP001489719">
    <property type="component" value="Unassembled WGS sequence"/>
</dbReference>
<accession>A0ACC3TI89</accession>
<protein>
    <submittedName>
        <fullName evidence="1">Ferric reductase NAD binding domain-containing protein</fullName>
    </submittedName>
</protein>
<proteinExistence type="predicted"/>